<reference evidence="2" key="1">
    <citation type="submission" date="2022-11" db="UniProtKB">
        <authorList>
            <consortium name="WormBaseParasite"/>
        </authorList>
    </citation>
    <scope>IDENTIFICATION</scope>
</reference>
<name>A0AC35FC92_9BILA</name>
<dbReference type="WBParaSite" id="PS1159_v2.g15366.t1">
    <property type="protein sequence ID" value="PS1159_v2.g15366.t1"/>
    <property type="gene ID" value="PS1159_v2.g15366"/>
</dbReference>
<accession>A0AC35FC92</accession>
<organism evidence="1 2">
    <name type="scientific">Panagrolaimus sp. PS1159</name>
    <dbReference type="NCBI Taxonomy" id="55785"/>
    <lineage>
        <taxon>Eukaryota</taxon>
        <taxon>Metazoa</taxon>
        <taxon>Ecdysozoa</taxon>
        <taxon>Nematoda</taxon>
        <taxon>Chromadorea</taxon>
        <taxon>Rhabditida</taxon>
        <taxon>Tylenchina</taxon>
        <taxon>Panagrolaimomorpha</taxon>
        <taxon>Panagrolaimoidea</taxon>
        <taxon>Panagrolaimidae</taxon>
        <taxon>Panagrolaimus</taxon>
    </lineage>
</organism>
<evidence type="ECO:0000313" key="2">
    <source>
        <dbReference type="WBParaSite" id="PS1159_v2.g15366.t1"/>
    </source>
</evidence>
<protein>
    <submittedName>
        <fullName evidence="2">BTB domain-containing protein</fullName>
    </submittedName>
</protein>
<evidence type="ECO:0000313" key="1">
    <source>
        <dbReference type="Proteomes" id="UP000887580"/>
    </source>
</evidence>
<dbReference type="Proteomes" id="UP000887580">
    <property type="component" value="Unplaced"/>
</dbReference>
<proteinExistence type="predicted"/>
<sequence length="619" mass="68821">MASNVMDLGSMTRDYGTTSSRLSSASTITYKSPELAQRSLITLNNLRQNDALCDVTLIVNGVRISAHRIWLASCSPYFQAMFTNQMAESRQQEIQMIDIDEQTLQTLIDYCYSGEITITEHNVQQILPSACLLSIQEVQDFCCEFLKKQLDSSNCLGIRSFADTHSCRDLFRASDKFMKSNMEEILQSDEFLQLPINLLCEIMSSDELDMNEEHAYTAVVKWVKKDLENRKPELPKVLEHIRLSQCTKQFIVLTVSQDPLIKEDVQCRDLVDEAKNFLLLPTERPSNVRFQPRVPARFGQLLFAVGGWCSGDALAETECMDTRTGQWRNVKSMSKRRCGVGVAVLDKQIFALGGHDGSKYLKCVERYEPLRNQWSSDVKPTSTSRTSVGVAVLDGFLYAIGGQDGVSCLDVVEKYDPNVNVWTKVASMNSRRLGVSCSVLNGSLYAIGGADGQSPLDSVEMYDPRTDEWIDVTPMKTRRKHLGSAVLKNCLYAVGGRADNCELNTAEKYDPRMGGWNPVVSLNSRRSGVGLAVVNDQIYAIGGFDGCSYLKSIEVLEESPITSLDDLTSSPHWRSAGNMKYRRLGGGVGVIAMSNDEIIACNNATLNPEASRSCFVDLS</sequence>